<name>A0A8X6MAP7_9ARAC</name>
<evidence type="ECO:0000256" key="1">
    <source>
        <dbReference type="SAM" id="MobiDB-lite"/>
    </source>
</evidence>
<feature type="region of interest" description="Disordered" evidence="1">
    <location>
        <begin position="1"/>
        <end position="23"/>
    </location>
</feature>
<feature type="compositionally biased region" description="Polar residues" evidence="1">
    <location>
        <begin position="82"/>
        <end position="99"/>
    </location>
</feature>
<protein>
    <submittedName>
        <fullName evidence="2">Uncharacterized protein</fullName>
    </submittedName>
</protein>
<comment type="caution">
    <text evidence="2">The sequence shown here is derived from an EMBL/GenBank/DDBJ whole genome shotgun (WGS) entry which is preliminary data.</text>
</comment>
<accession>A0A8X6MAP7</accession>
<dbReference type="Proteomes" id="UP000886998">
    <property type="component" value="Unassembled WGS sequence"/>
</dbReference>
<proteinExistence type="predicted"/>
<organism evidence="2 3">
    <name type="scientific">Trichonephila inaurata madagascariensis</name>
    <dbReference type="NCBI Taxonomy" id="2747483"/>
    <lineage>
        <taxon>Eukaryota</taxon>
        <taxon>Metazoa</taxon>
        <taxon>Ecdysozoa</taxon>
        <taxon>Arthropoda</taxon>
        <taxon>Chelicerata</taxon>
        <taxon>Arachnida</taxon>
        <taxon>Araneae</taxon>
        <taxon>Araneomorphae</taxon>
        <taxon>Entelegynae</taxon>
        <taxon>Araneoidea</taxon>
        <taxon>Nephilidae</taxon>
        <taxon>Trichonephila</taxon>
        <taxon>Trichonephila inaurata</taxon>
    </lineage>
</organism>
<feature type="region of interest" description="Disordered" evidence="1">
    <location>
        <begin position="74"/>
        <end position="99"/>
    </location>
</feature>
<keyword evidence="3" id="KW-1185">Reference proteome</keyword>
<reference evidence="2" key="1">
    <citation type="submission" date="2020-08" db="EMBL/GenBank/DDBJ databases">
        <title>Multicomponent nature underlies the extraordinary mechanical properties of spider dragline silk.</title>
        <authorList>
            <person name="Kono N."/>
            <person name="Nakamura H."/>
            <person name="Mori M."/>
            <person name="Yoshida Y."/>
            <person name="Ohtoshi R."/>
            <person name="Malay A.D."/>
            <person name="Moran D.A.P."/>
            <person name="Tomita M."/>
            <person name="Numata K."/>
            <person name="Arakawa K."/>
        </authorList>
    </citation>
    <scope>NUCLEOTIDE SEQUENCE</scope>
</reference>
<dbReference type="EMBL" id="BMAV01024848">
    <property type="protein sequence ID" value="GFS36623.1"/>
    <property type="molecule type" value="Genomic_DNA"/>
</dbReference>
<evidence type="ECO:0000313" key="2">
    <source>
        <dbReference type="EMBL" id="GFS36623.1"/>
    </source>
</evidence>
<sequence length="99" mass="11140">MEQNLKLGKQDRGSSLGVQHPVGHRNYKMNKHLMCKEAIELGIVTQSYNNSNTRQRYIPVIIEAFTLRRNAKKIGKCPRPNGTRQIEGSATEASANFAQ</sequence>
<dbReference type="AlphaFoldDB" id="A0A8X6MAP7"/>
<gene>
    <name evidence="2" type="ORF">TNIN_215431</name>
</gene>
<evidence type="ECO:0000313" key="3">
    <source>
        <dbReference type="Proteomes" id="UP000886998"/>
    </source>
</evidence>